<keyword evidence="2 5" id="KW-0812">Transmembrane</keyword>
<feature type="transmembrane region" description="Helical" evidence="5">
    <location>
        <begin position="134"/>
        <end position="151"/>
    </location>
</feature>
<dbReference type="Proteomes" id="UP000316798">
    <property type="component" value="Chromosome"/>
</dbReference>
<keyword evidence="10" id="KW-1185">Reference proteome</keyword>
<dbReference type="EMBL" id="CP035503">
    <property type="protein sequence ID" value="QDL35945.1"/>
    <property type="molecule type" value="Genomic_DNA"/>
</dbReference>
<accession>A0A515D6A3</accession>
<evidence type="ECO:0000256" key="1">
    <source>
        <dbReference type="ARBA" id="ARBA00004141"/>
    </source>
</evidence>
<comment type="subcellular location">
    <subcellularLocation>
        <location evidence="1">Membrane</location>
        <topology evidence="1">Multi-pass membrane protein</topology>
    </subcellularLocation>
</comment>
<reference evidence="9 10" key="1">
    <citation type="submission" date="2019-01" db="EMBL/GenBank/DDBJ databases">
        <title>Genomic insights into a novel species Rhodoferax sp.</title>
        <authorList>
            <person name="Jin L."/>
        </authorList>
    </citation>
    <scope>NUCLEOTIDE SEQUENCE [LARGE SCALE GENOMIC DNA]</scope>
    <source>
        <strain evidence="9 10">CHu59-6-5</strain>
    </source>
</reference>
<dbReference type="AlphaFoldDB" id="A0A515D6A3"/>
<keyword evidence="3 5" id="KW-1133">Transmembrane helix</keyword>
<evidence type="ECO:0000256" key="3">
    <source>
        <dbReference type="ARBA" id="ARBA00022989"/>
    </source>
</evidence>
<dbReference type="InterPro" id="IPR031726">
    <property type="entry name" value="PglL_A"/>
</dbReference>
<evidence type="ECO:0000256" key="5">
    <source>
        <dbReference type="SAM" id="Phobius"/>
    </source>
</evidence>
<dbReference type="InterPro" id="IPR021797">
    <property type="entry name" value="Wzy_C_2"/>
</dbReference>
<feature type="domain" description="O-antigen ligase-related" evidence="6">
    <location>
        <begin position="141"/>
        <end position="288"/>
    </location>
</feature>
<feature type="transmembrane region" description="Helical" evidence="5">
    <location>
        <begin position="331"/>
        <end position="348"/>
    </location>
</feature>
<dbReference type="Pfam" id="PF11846">
    <property type="entry name" value="Wzy_C_2"/>
    <property type="match status" value="1"/>
</dbReference>
<dbReference type="Pfam" id="PF15864">
    <property type="entry name" value="PglL_A"/>
    <property type="match status" value="1"/>
</dbReference>
<dbReference type="RefSeq" id="WP_142817045.1">
    <property type="nucleotide sequence ID" value="NZ_CP035503.1"/>
</dbReference>
<feature type="transmembrane region" description="Helical" evidence="5">
    <location>
        <begin position="360"/>
        <end position="386"/>
    </location>
</feature>
<dbReference type="GO" id="GO:0016020">
    <property type="term" value="C:membrane"/>
    <property type="evidence" value="ECO:0007669"/>
    <property type="project" value="UniProtKB-SubCell"/>
</dbReference>
<dbReference type="InterPro" id="IPR051533">
    <property type="entry name" value="WaaL-like"/>
</dbReference>
<feature type="transmembrane region" description="Helical" evidence="5">
    <location>
        <begin position="106"/>
        <end position="122"/>
    </location>
</feature>
<dbReference type="PANTHER" id="PTHR37422">
    <property type="entry name" value="TEICHURONIC ACID BIOSYNTHESIS PROTEIN TUAE"/>
    <property type="match status" value="1"/>
</dbReference>
<feature type="transmembrane region" description="Helical" evidence="5">
    <location>
        <begin position="276"/>
        <end position="297"/>
    </location>
</feature>
<evidence type="ECO:0000313" key="9">
    <source>
        <dbReference type="EMBL" id="QDL35945.1"/>
    </source>
</evidence>
<sequence length="508" mass="55631">MQSIPIFFLIALPWLNPFAPGPSPAAVPLLFSWACAAGLLVLCSRLSSRDFCGRLVTTAAWAWVAAGLVSSVMGLCQYFGAGASLLPWVNQTELGEAFANLRQRNQFATLTNMALAALLWLVATGRFGARRAGLAWGAWIAAALLMAGNAASSSRTGLLQLVLLCALAWLWGGWRQPALRRVLLAAVLAYALAAVLLPWLAGFGLFGHDALARLRAGDELCASRLTLWSNVLQLIAQHPWLGWGWGQLAYAHYITLFDGPRFCAILDNAHNLPLQLAVTLGIPAALLVCGGFVWWAWRQRPWAEADPTRRMAWAILAVIGLHSLLEYPLWYGPFQIAFGLCLAWLWLTGARRNVASNRPVALGVSAQVAIVSVAITALAGVLYAAWDYHRVSQIYLAPEQRDAPYRGDTLAKVRDSMLFRNPARFAELTITELTPGNAAQMRALAGRLLHYSPEPRVIEKLIAADVLLGRDEDAQFHLARFRAAFPKDYAQWTADDARLPQKLRALVP</sequence>
<feature type="domain" description="Virulence factor membrane-bound polymerase C-terminal" evidence="7">
    <location>
        <begin position="311"/>
        <end position="498"/>
    </location>
</feature>
<feature type="transmembrane region" description="Helical" evidence="5">
    <location>
        <begin position="157"/>
        <end position="174"/>
    </location>
</feature>
<keyword evidence="4 5" id="KW-0472">Membrane</keyword>
<feature type="transmembrane region" description="Helical" evidence="5">
    <location>
        <begin position="30"/>
        <end position="48"/>
    </location>
</feature>
<dbReference type="Pfam" id="PF04932">
    <property type="entry name" value="Wzy_C"/>
    <property type="match status" value="1"/>
</dbReference>
<protein>
    <submittedName>
        <fullName evidence="9">Polymerase</fullName>
    </submittedName>
</protein>
<name>A0A515D6A3_9BURK</name>
<evidence type="ECO:0000259" key="6">
    <source>
        <dbReference type="Pfam" id="PF04932"/>
    </source>
</evidence>
<organism evidence="9 10">
    <name type="scientific">Rhodoferax sediminis</name>
    <dbReference type="NCBI Taxonomy" id="2509614"/>
    <lineage>
        <taxon>Bacteria</taxon>
        <taxon>Pseudomonadati</taxon>
        <taxon>Pseudomonadota</taxon>
        <taxon>Betaproteobacteria</taxon>
        <taxon>Burkholderiales</taxon>
        <taxon>Comamonadaceae</taxon>
        <taxon>Rhodoferax</taxon>
    </lineage>
</organism>
<dbReference type="KEGG" id="rhf:EUB48_00540"/>
<evidence type="ECO:0000256" key="4">
    <source>
        <dbReference type="ARBA" id="ARBA00023136"/>
    </source>
</evidence>
<gene>
    <name evidence="9" type="ORF">EUB48_00540</name>
</gene>
<evidence type="ECO:0000259" key="7">
    <source>
        <dbReference type="Pfam" id="PF11846"/>
    </source>
</evidence>
<evidence type="ECO:0000256" key="2">
    <source>
        <dbReference type="ARBA" id="ARBA00022692"/>
    </source>
</evidence>
<dbReference type="InterPro" id="IPR007016">
    <property type="entry name" value="O-antigen_ligase-rel_domated"/>
</dbReference>
<feature type="transmembrane region" description="Helical" evidence="5">
    <location>
        <begin position="181"/>
        <end position="201"/>
    </location>
</feature>
<dbReference type="PANTHER" id="PTHR37422:SF21">
    <property type="entry name" value="EXOQ-LIKE PROTEIN"/>
    <property type="match status" value="1"/>
</dbReference>
<evidence type="ECO:0000259" key="8">
    <source>
        <dbReference type="Pfam" id="PF15864"/>
    </source>
</evidence>
<proteinExistence type="predicted"/>
<feature type="transmembrane region" description="Helical" evidence="5">
    <location>
        <begin position="60"/>
        <end position="86"/>
    </location>
</feature>
<dbReference type="OrthoDB" id="4448at2"/>
<feature type="domain" description="Protein glycosylation ligase" evidence="8">
    <location>
        <begin position="97"/>
        <end position="121"/>
    </location>
</feature>
<evidence type="ECO:0000313" key="10">
    <source>
        <dbReference type="Proteomes" id="UP000316798"/>
    </source>
</evidence>